<dbReference type="InterPro" id="IPR027417">
    <property type="entry name" value="P-loop_NTPase"/>
</dbReference>
<keyword evidence="2" id="KW-0808">Transferase</keyword>
<evidence type="ECO:0000313" key="2">
    <source>
        <dbReference type="EMBL" id="MBB5869174.1"/>
    </source>
</evidence>
<proteinExistence type="predicted"/>
<sequence>MTADLIGAVIGALPESEGRVVIGIAGAPGAGKTTLADEVTEELIRRYGEGAAVSVPMDGFHLANVELRRLGRADRKGAPDTFDALGYVALLERLRRDVDDTVYAPAFDHVLNEGVAGSIPIHPGTRFIVTEGNYLLVPTAPWDRVRSLLDVAAFLEADDAQRLPGLLARQRSKGLSEEAAREWVFRSDEANARLIATTRDRAGLILRR</sequence>
<dbReference type="InterPro" id="IPR006083">
    <property type="entry name" value="PRK/URK"/>
</dbReference>
<gene>
    <name evidence="2" type="ORF">F4553_002553</name>
</gene>
<evidence type="ECO:0000313" key="3">
    <source>
        <dbReference type="Proteomes" id="UP000587527"/>
    </source>
</evidence>
<dbReference type="SUPFAM" id="SSF52540">
    <property type="entry name" value="P-loop containing nucleoside triphosphate hydrolases"/>
    <property type="match status" value="1"/>
</dbReference>
<keyword evidence="3" id="KW-1185">Reference proteome</keyword>
<dbReference type="Proteomes" id="UP000587527">
    <property type="component" value="Unassembled WGS sequence"/>
</dbReference>
<reference evidence="2 3" key="1">
    <citation type="submission" date="2020-08" db="EMBL/GenBank/DDBJ databases">
        <title>Sequencing the genomes of 1000 actinobacteria strains.</title>
        <authorList>
            <person name="Klenk H.-P."/>
        </authorList>
    </citation>
    <scope>NUCLEOTIDE SEQUENCE [LARGE SCALE GENOMIC DNA]</scope>
    <source>
        <strain evidence="2 3">DSM 45362</strain>
    </source>
</reference>
<dbReference type="GO" id="GO:0005524">
    <property type="term" value="F:ATP binding"/>
    <property type="evidence" value="ECO:0007669"/>
    <property type="project" value="InterPro"/>
</dbReference>
<name>A0A841BLL0_9ACTN</name>
<dbReference type="NCBIfam" id="NF006743">
    <property type="entry name" value="PRK09270.1-2"/>
    <property type="match status" value="1"/>
</dbReference>
<feature type="domain" description="Phosphoribulokinase/uridine kinase" evidence="1">
    <location>
        <begin position="21"/>
        <end position="208"/>
    </location>
</feature>
<dbReference type="GO" id="GO:0016301">
    <property type="term" value="F:kinase activity"/>
    <property type="evidence" value="ECO:0007669"/>
    <property type="project" value="UniProtKB-KW"/>
</dbReference>
<accession>A0A841BLL0</accession>
<organism evidence="2 3">
    <name type="scientific">Allocatelliglobosispora scoriae</name>
    <dbReference type="NCBI Taxonomy" id="643052"/>
    <lineage>
        <taxon>Bacteria</taxon>
        <taxon>Bacillati</taxon>
        <taxon>Actinomycetota</taxon>
        <taxon>Actinomycetes</taxon>
        <taxon>Micromonosporales</taxon>
        <taxon>Micromonosporaceae</taxon>
        <taxon>Allocatelliglobosispora</taxon>
    </lineage>
</organism>
<dbReference type="Pfam" id="PF00485">
    <property type="entry name" value="PRK"/>
    <property type="match status" value="1"/>
</dbReference>
<dbReference type="RefSeq" id="WP_184835628.1">
    <property type="nucleotide sequence ID" value="NZ_JACHMN010000002.1"/>
</dbReference>
<comment type="caution">
    <text evidence="2">The sequence shown here is derived from an EMBL/GenBank/DDBJ whole genome shotgun (WGS) entry which is preliminary data.</text>
</comment>
<dbReference type="PANTHER" id="PTHR10285">
    <property type="entry name" value="URIDINE KINASE"/>
    <property type="match status" value="1"/>
</dbReference>
<evidence type="ECO:0000259" key="1">
    <source>
        <dbReference type="Pfam" id="PF00485"/>
    </source>
</evidence>
<dbReference type="AlphaFoldDB" id="A0A841BLL0"/>
<protein>
    <submittedName>
        <fullName evidence="2">Pantothenate kinase</fullName>
    </submittedName>
</protein>
<dbReference type="Gene3D" id="3.40.50.300">
    <property type="entry name" value="P-loop containing nucleotide triphosphate hydrolases"/>
    <property type="match status" value="1"/>
</dbReference>
<dbReference type="EMBL" id="JACHMN010000002">
    <property type="protein sequence ID" value="MBB5869174.1"/>
    <property type="molecule type" value="Genomic_DNA"/>
</dbReference>
<keyword evidence="2" id="KW-0418">Kinase</keyword>